<organism evidence="1 2">
    <name type="scientific">Streptomyces broussonetiae</name>
    <dbReference type="NCBI Taxonomy" id="2686304"/>
    <lineage>
        <taxon>Bacteria</taxon>
        <taxon>Bacillati</taxon>
        <taxon>Actinomycetota</taxon>
        <taxon>Actinomycetes</taxon>
        <taxon>Kitasatosporales</taxon>
        <taxon>Streptomycetaceae</taxon>
        <taxon>Streptomyces</taxon>
    </lineage>
</organism>
<dbReference type="AlphaFoldDB" id="A0A6I6NAV8"/>
<accession>A0A6I6NAV8</accession>
<dbReference type="KEGG" id="sbro:GQF42_21190"/>
<keyword evidence="2" id="KW-1185">Reference proteome</keyword>
<sequence>MNSAHQVQTAEISDADLDTVSAGSSVTLGGALGGTLLGGADVTSQFDGAKGGAALGLFGQFQLSTDASL</sequence>
<dbReference type="RefSeq" id="WP_158922206.1">
    <property type="nucleotide sequence ID" value="NZ_CP047020.1"/>
</dbReference>
<reference evidence="1 2" key="1">
    <citation type="submission" date="2019-12" db="EMBL/GenBank/DDBJ databases">
        <title>Streptomyces sp. strain T44 isolated from rhizosphere soil of Broussonetia papyrifera.</title>
        <authorList>
            <person name="Mo P."/>
        </authorList>
    </citation>
    <scope>NUCLEOTIDE SEQUENCE [LARGE SCALE GENOMIC DNA]</scope>
    <source>
        <strain evidence="1 2">T44</strain>
    </source>
</reference>
<evidence type="ECO:0008006" key="3">
    <source>
        <dbReference type="Google" id="ProtNLM"/>
    </source>
</evidence>
<dbReference type="EMBL" id="CP047020">
    <property type="protein sequence ID" value="QHA05476.1"/>
    <property type="molecule type" value="Genomic_DNA"/>
</dbReference>
<evidence type="ECO:0000313" key="2">
    <source>
        <dbReference type="Proteomes" id="UP000436138"/>
    </source>
</evidence>
<protein>
    <recommendedName>
        <fullName evidence="3">Type A2 lantipeptide</fullName>
    </recommendedName>
</protein>
<gene>
    <name evidence="1" type="ORF">GQF42_21190</name>
</gene>
<evidence type="ECO:0000313" key="1">
    <source>
        <dbReference type="EMBL" id="QHA05476.1"/>
    </source>
</evidence>
<proteinExistence type="predicted"/>
<name>A0A6I6NAV8_9ACTN</name>
<dbReference type="Proteomes" id="UP000436138">
    <property type="component" value="Chromosome"/>
</dbReference>